<evidence type="ECO:0000256" key="3">
    <source>
        <dbReference type="ARBA" id="ARBA00022989"/>
    </source>
</evidence>
<dbReference type="InterPro" id="IPR010652">
    <property type="entry name" value="DUF1232"/>
</dbReference>
<evidence type="ECO:0000256" key="4">
    <source>
        <dbReference type="ARBA" id="ARBA00023136"/>
    </source>
</evidence>
<evidence type="ECO:0000313" key="7">
    <source>
        <dbReference type="EMBL" id="VYT89619.1"/>
    </source>
</evidence>
<dbReference type="GO" id="GO:0012505">
    <property type="term" value="C:endomembrane system"/>
    <property type="evidence" value="ECO:0007669"/>
    <property type="project" value="UniProtKB-SubCell"/>
</dbReference>
<feature type="transmembrane region" description="Helical" evidence="5">
    <location>
        <begin position="81"/>
        <end position="102"/>
    </location>
</feature>
<keyword evidence="4 5" id="KW-0472">Membrane</keyword>
<sequence>MNNNFFSILISIVNKVLDWLKNVLVRFKKSGFGLFFIKNLFILPEFFSDREYSIFAKIKVVLTFLVTIFYFMSSFDFLPEVFFGGFGFIDDFLILAWGIGLINEELANYKTEFENSLKSKIIEDVHWEIRDDKE</sequence>
<evidence type="ECO:0000256" key="1">
    <source>
        <dbReference type="ARBA" id="ARBA00004127"/>
    </source>
</evidence>
<evidence type="ECO:0000259" key="6">
    <source>
        <dbReference type="Pfam" id="PF06803"/>
    </source>
</evidence>
<dbReference type="EMBL" id="CACRUE010000022">
    <property type="protein sequence ID" value="VYT89619.1"/>
    <property type="molecule type" value="Genomic_DNA"/>
</dbReference>
<reference evidence="7" key="1">
    <citation type="submission" date="2019-11" db="EMBL/GenBank/DDBJ databases">
        <authorList>
            <person name="Feng L."/>
        </authorList>
    </citation>
    <scope>NUCLEOTIDE SEQUENCE</scope>
    <source>
        <strain evidence="7">IbartlettiiLFYP30</strain>
    </source>
</reference>
<comment type="subcellular location">
    <subcellularLocation>
        <location evidence="1">Endomembrane system</location>
        <topology evidence="1">Multi-pass membrane protein</topology>
    </subcellularLocation>
</comment>
<protein>
    <recommendedName>
        <fullName evidence="6">DUF1232 domain-containing protein</fullName>
    </recommendedName>
</protein>
<feature type="transmembrane region" description="Helical" evidence="5">
    <location>
        <begin position="54"/>
        <end position="75"/>
    </location>
</feature>
<accession>A0A6N3ABH9</accession>
<dbReference type="AlphaFoldDB" id="A0A6N3ABH9"/>
<keyword evidence="3 5" id="KW-1133">Transmembrane helix</keyword>
<dbReference type="RefSeq" id="WP_024037849.1">
    <property type="nucleotide sequence ID" value="NZ_CACRUE010000022.1"/>
</dbReference>
<keyword evidence="2 5" id="KW-0812">Transmembrane</keyword>
<organism evidence="7">
    <name type="scientific">Intestinibacter bartlettii</name>
    <dbReference type="NCBI Taxonomy" id="261299"/>
    <lineage>
        <taxon>Bacteria</taxon>
        <taxon>Bacillati</taxon>
        <taxon>Bacillota</taxon>
        <taxon>Clostridia</taxon>
        <taxon>Peptostreptococcales</taxon>
        <taxon>Peptostreptococcaceae</taxon>
        <taxon>Intestinibacter</taxon>
    </lineage>
</organism>
<name>A0A6N3ABH9_9FIRM</name>
<feature type="domain" description="DUF1232" evidence="6">
    <location>
        <begin position="62"/>
        <end position="97"/>
    </location>
</feature>
<proteinExistence type="predicted"/>
<dbReference type="Pfam" id="PF06803">
    <property type="entry name" value="DUF1232"/>
    <property type="match status" value="1"/>
</dbReference>
<evidence type="ECO:0000256" key="5">
    <source>
        <dbReference type="SAM" id="Phobius"/>
    </source>
</evidence>
<gene>
    <name evidence="7" type="ORF">IBLFYP30_01260</name>
</gene>
<evidence type="ECO:0000256" key="2">
    <source>
        <dbReference type="ARBA" id="ARBA00022692"/>
    </source>
</evidence>